<evidence type="ECO:0000256" key="1">
    <source>
        <dbReference type="ARBA" id="ARBA00005254"/>
    </source>
</evidence>
<comment type="similarity">
    <text evidence="1">Belongs to the enoyl-CoA hydratase/isomerase family.</text>
</comment>
<comment type="caution">
    <text evidence="3">The sequence shown here is derived from an EMBL/GenBank/DDBJ whole genome shotgun (WGS) entry which is preliminary data.</text>
</comment>
<name>A0A927JDV6_9ACTN</name>
<organism evidence="3 4">
    <name type="scientific">Lolliginicoccus lacisalsi</name>
    <dbReference type="NCBI Taxonomy" id="2742202"/>
    <lineage>
        <taxon>Bacteria</taxon>
        <taxon>Bacillati</taxon>
        <taxon>Actinomycetota</taxon>
        <taxon>Actinomycetes</taxon>
        <taxon>Mycobacteriales</taxon>
        <taxon>Hoyosellaceae</taxon>
        <taxon>Lolliginicoccus</taxon>
    </lineage>
</organism>
<dbReference type="PANTHER" id="PTHR43841">
    <property type="entry name" value="3-HYDROXYACYL-THIOESTER DEHYDRATASE HTDX-RELATED"/>
    <property type="match status" value="1"/>
</dbReference>
<dbReference type="InterPro" id="IPR002539">
    <property type="entry name" value="MaoC-like_dom"/>
</dbReference>
<dbReference type="Pfam" id="PF01575">
    <property type="entry name" value="MaoC_dehydratas"/>
    <property type="match status" value="1"/>
</dbReference>
<dbReference type="Proteomes" id="UP000642993">
    <property type="component" value="Unassembled WGS sequence"/>
</dbReference>
<sequence length="149" mass="15469">MSALGDARPTIATVSAGTELPPLEYQVTRSDLVRYAGVSGDLNPIHWSDATASSVGLRSVVAHGMLSMGIGGTYLTSWLGDPTAVLEYAVRFTSPVFVPDDGVGGAIEFSGKVKSVDEADGTAIITLVAKSEGRRIFGRAVATVRLAAE</sequence>
<keyword evidence="4" id="KW-1185">Reference proteome</keyword>
<accession>A0A927JDV6</accession>
<dbReference type="InterPro" id="IPR029069">
    <property type="entry name" value="HotDog_dom_sf"/>
</dbReference>
<dbReference type="Gene3D" id="3.10.129.10">
    <property type="entry name" value="Hotdog Thioesterase"/>
    <property type="match status" value="1"/>
</dbReference>
<feature type="domain" description="MaoC-like" evidence="2">
    <location>
        <begin position="23"/>
        <end position="112"/>
    </location>
</feature>
<evidence type="ECO:0000313" key="4">
    <source>
        <dbReference type="Proteomes" id="UP000642993"/>
    </source>
</evidence>
<dbReference type="EMBL" id="JACYWE010000007">
    <property type="protein sequence ID" value="MBD8507355.1"/>
    <property type="molecule type" value="Genomic_DNA"/>
</dbReference>
<dbReference type="AlphaFoldDB" id="A0A927JDV6"/>
<dbReference type="SUPFAM" id="SSF54637">
    <property type="entry name" value="Thioesterase/thiol ester dehydrase-isomerase"/>
    <property type="match status" value="1"/>
</dbReference>
<dbReference type="RefSeq" id="WP_192039784.1">
    <property type="nucleotide sequence ID" value="NZ_JACYWE010000007.1"/>
</dbReference>
<evidence type="ECO:0000313" key="3">
    <source>
        <dbReference type="EMBL" id="MBD8507355.1"/>
    </source>
</evidence>
<protein>
    <submittedName>
        <fullName evidence="3">MaoC family dehydratase N-terminal domain-containing protein</fullName>
    </submittedName>
</protein>
<dbReference type="PANTHER" id="PTHR43841:SF3">
    <property type="entry name" value="(3R)-HYDROXYACYL-ACP DEHYDRATASE SUBUNIT HADB"/>
    <property type="match status" value="1"/>
</dbReference>
<proteinExistence type="inferred from homology"/>
<gene>
    <name evidence="3" type="ORF">HT102_12770</name>
</gene>
<reference evidence="3" key="1">
    <citation type="submission" date="2020-09" db="EMBL/GenBank/DDBJ databases">
        <title>Hoyosella lacisalsi sp. nov., a halotolerant actinobacterium isolated from soil of Lake Gudzhirganskoe.</title>
        <authorList>
            <person name="Yang Q."/>
            <person name="Guo P.Y."/>
            <person name="Liu S.W."/>
            <person name="Li F.N."/>
            <person name="Sun C.H."/>
        </authorList>
    </citation>
    <scope>NUCLEOTIDE SEQUENCE</scope>
    <source>
        <strain evidence="3">G463</strain>
    </source>
</reference>
<evidence type="ECO:0000259" key="2">
    <source>
        <dbReference type="Pfam" id="PF01575"/>
    </source>
</evidence>